<name>A0AAD7NDY1_9AGAR</name>
<dbReference type="Proteomes" id="UP001215598">
    <property type="component" value="Unassembled WGS sequence"/>
</dbReference>
<protein>
    <submittedName>
        <fullName evidence="1">Uncharacterized protein</fullName>
    </submittedName>
</protein>
<keyword evidence="2" id="KW-1185">Reference proteome</keyword>
<sequence>MSPNYLSCSILLKQLPQDEAVYFLPVLYARIDPDLTPALETLDEILTTGTGLRDVAPNLWRCVWPWANFVHTHWTQLFPGSVDTNTAVYLSHSSIMLWLATHSEVSKLIATTLCTIGQYPMPDAEPVLVIQFISELTVDGLESQMATDHIGPFPFTKLLMPKPRAMFLSSSAHAAGTGVNFKTFGNPDSAAYHIYILPAGVPGEYTSDSNEANKDIAPHSCDPGSLQNDIQDNAERLWSIAEGIMGEGFAF</sequence>
<evidence type="ECO:0000313" key="2">
    <source>
        <dbReference type="Proteomes" id="UP001215598"/>
    </source>
</evidence>
<dbReference type="EMBL" id="JARKIB010000046">
    <property type="protein sequence ID" value="KAJ7756617.1"/>
    <property type="molecule type" value="Genomic_DNA"/>
</dbReference>
<gene>
    <name evidence="1" type="ORF">B0H16DRAFT_1721683</name>
</gene>
<comment type="caution">
    <text evidence="1">The sequence shown here is derived from an EMBL/GenBank/DDBJ whole genome shotgun (WGS) entry which is preliminary data.</text>
</comment>
<dbReference type="AlphaFoldDB" id="A0AAD7NDY1"/>
<reference evidence="1" key="1">
    <citation type="submission" date="2023-03" db="EMBL/GenBank/DDBJ databases">
        <title>Massive genome expansion in bonnet fungi (Mycena s.s.) driven by repeated elements and novel gene families across ecological guilds.</title>
        <authorList>
            <consortium name="Lawrence Berkeley National Laboratory"/>
            <person name="Harder C.B."/>
            <person name="Miyauchi S."/>
            <person name="Viragh M."/>
            <person name="Kuo A."/>
            <person name="Thoen E."/>
            <person name="Andreopoulos B."/>
            <person name="Lu D."/>
            <person name="Skrede I."/>
            <person name="Drula E."/>
            <person name="Henrissat B."/>
            <person name="Morin E."/>
            <person name="Kohler A."/>
            <person name="Barry K."/>
            <person name="LaButti K."/>
            <person name="Morin E."/>
            <person name="Salamov A."/>
            <person name="Lipzen A."/>
            <person name="Mereny Z."/>
            <person name="Hegedus B."/>
            <person name="Baldrian P."/>
            <person name="Stursova M."/>
            <person name="Weitz H."/>
            <person name="Taylor A."/>
            <person name="Grigoriev I.V."/>
            <person name="Nagy L.G."/>
            <person name="Martin F."/>
            <person name="Kauserud H."/>
        </authorList>
    </citation>
    <scope>NUCLEOTIDE SEQUENCE</scope>
    <source>
        <strain evidence="1">CBHHK182m</strain>
    </source>
</reference>
<proteinExistence type="predicted"/>
<accession>A0AAD7NDY1</accession>
<evidence type="ECO:0000313" key="1">
    <source>
        <dbReference type="EMBL" id="KAJ7756617.1"/>
    </source>
</evidence>
<organism evidence="1 2">
    <name type="scientific">Mycena metata</name>
    <dbReference type="NCBI Taxonomy" id="1033252"/>
    <lineage>
        <taxon>Eukaryota</taxon>
        <taxon>Fungi</taxon>
        <taxon>Dikarya</taxon>
        <taxon>Basidiomycota</taxon>
        <taxon>Agaricomycotina</taxon>
        <taxon>Agaricomycetes</taxon>
        <taxon>Agaricomycetidae</taxon>
        <taxon>Agaricales</taxon>
        <taxon>Marasmiineae</taxon>
        <taxon>Mycenaceae</taxon>
        <taxon>Mycena</taxon>
    </lineage>
</organism>